<organism evidence="2">
    <name type="scientific">uncultured Dysgonomonas sp</name>
    <dbReference type="NCBI Taxonomy" id="206096"/>
    <lineage>
        <taxon>Bacteria</taxon>
        <taxon>Pseudomonadati</taxon>
        <taxon>Bacteroidota</taxon>
        <taxon>Bacteroidia</taxon>
        <taxon>Bacteroidales</taxon>
        <taxon>Dysgonomonadaceae</taxon>
        <taxon>Dysgonomonas</taxon>
        <taxon>environmental samples</taxon>
    </lineage>
</organism>
<proteinExistence type="predicted"/>
<gene>
    <name evidence="2" type="ORF">KL86DYS2_13487</name>
</gene>
<evidence type="ECO:0000256" key="1">
    <source>
        <dbReference type="SAM" id="SignalP"/>
    </source>
</evidence>
<accession>A0A212KB26</accession>
<feature type="chain" id="PRO_5013030188" evidence="1">
    <location>
        <begin position="19"/>
        <end position="226"/>
    </location>
</feature>
<protein>
    <submittedName>
        <fullName evidence="2">Uncharacterized protein</fullName>
    </submittedName>
</protein>
<reference evidence="2" key="1">
    <citation type="submission" date="2016-04" db="EMBL/GenBank/DDBJ databases">
        <authorList>
            <person name="Evans L.H."/>
            <person name="Alamgir A."/>
            <person name="Owens N."/>
            <person name="Weber N.D."/>
            <person name="Virtaneva K."/>
            <person name="Barbian K."/>
            <person name="Babar A."/>
            <person name="Rosenke K."/>
        </authorList>
    </citation>
    <scope>NUCLEOTIDE SEQUENCE</scope>
    <source>
        <strain evidence="2">86-2</strain>
    </source>
</reference>
<dbReference type="RefSeq" id="WP_296952369.1">
    <property type="nucleotide sequence ID" value="NZ_LT599021.1"/>
</dbReference>
<sequence length="226" mass="26014">MKKIGISFFLLTLFCAHSALYSQNSVQVEIYPRQKVILSYEKFDMNAFRNQVAQSGSLDYVYTEADGTQKRISNLRKGLPIEVYEVPPLPAVYRIFKEFYPSGNLKRKGIYLPHQFPIGKWLECDEQGNCSVINYDLYRGAFGYNSLLKTLEDKGYINTLGGGDNWSFIVWYNDNSHQWGVKLQKGSKYRMLQIDANSRDILSEAEHEVKPTNTSVYGDYNAFGDY</sequence>
<dbReference type="EMBL" id="FLUL01000001">
    <property type="protein sequence ID" value="SBW08876.1"/>
    <property type="molecule type" value="Genomic_DNA"/>
</dbReference>
<feature type="signal peptide" evidence="1">
    <location>
        <begin position="1"/>
        <end position="18"/>
    </location>
</feature>
<dbReference type="AlphaFoldDB" id="A0A212KB26"/>
<keyword evidence="1" id="KW-0732">Signal</keyword>
<evidence type="ECO:0000313" key="2">
    <source>
        <dbReference type="EMBL" id="SBW08876.1"/>
    </source>
</evidence>
<name>A0A212KB26_9BACT</name>